<dbReference type="GO" id="GO:0016020">
    <property type="term" value="C:membrane"/>
    <property type="evidence" value="ECO:0007669"/>
    <property type="project" value="UniProtKB-SubCell"/>
</dbReference>
<sequence>MTAVDERATEGTGPTRRQPWWLAPARWWREILVIVIGYGVYTVIQHHLNVSPAPAYRNAAALLALEHRLGIAAEHPLNQLFAAHAYLATAANCWYVAMHEAATPAVLLWIFIRRRAAYPYARFLLVVPTLLGFVLYYVVPVAPPRLLPGLDMIDTMARYPGLGDYSTGAMSHTAAQYAAFPSLHLAWALWSGAMVCWLARHWCIRVLAICYPVGTALVVLGTANHYVLDLVGGVLVTAFGVWLLWLLQPAGEPFRSLESATDTPGA</sequence>
<evidence type="ECO:0000256" key="1">
    <source>
        <dbReference type="ARBA" id="ARBA00004141"/>
    </source>
</evidence>
<comment type="subcellular location">
    <subcellularLocation>
        <location evidence="1">Membrane</location>
        <topology evidence="1">Multi-pass membrane protein</topology>
    </subcellularLocation>
</comment>
<evidence type="ECO:0000256" key="5">
    <source>
        <dbReference type="SAM" id="Phobius"/>
    </source>
</evidence>
<keyword evidence="2 5" id="KW-0812">Transmembrane</keyword>
<evidence type="ECO:0000256" key="3">
    <source>
        <dbReference type="ARBA" id="ARBA00022989"/>
    </source>
</evidence>
<keyword evidence="4 5" id="KW-0472">Membrane</keyword>
<accession>A0A8J3NDP6</accession>
<gene>
    <name evidence="7" type="ORF">Aru02nite_40510</name>
</gene>
<evidence type="ECO:0000256" key="2">
    <source>
        <dbReference type="ARBA" id="ARBA00022692"/>
    </source>
</evidence>
<reference evidence="7" key="1">
    <citation type="submission" date="2021-01" db="EMBL/GenBank/DDBJ databases">
        <title>Whole genome shotgun sequence of Actinocatenispora rupis NBRC 107355.</title>
        <authorList>
            <person name="Komaki H."/>
            <person name="Tamura T."/>
        </authorList>
    </citation>
    <scope>NUCLEOTIDE SEQUENCE</scope>
    <source>
        <strain evidence="7">NBRC 107355</strain>
    </source>
</reference>
<name>A0A8J3NDP6_9ACTN</name>
<dbReference type="Proteomes" id="UP000612808">
    <property type="component" value="Unassembled WGS sequence"/>
</dbReference>
<dbReference type="PANTHER" id="PTHR31310">
    <property type="match status" value="1"/>
</dbReference>
<keyword evidence="3 5" id="KW-1133">Transmembrane helix</keyword>
<dbReference type="EMBL" id="BOMB01000023">
    <property type="protein sequence ID" value="GID13162.1"/>
    <property type="molecule type" value="Genomic_DNA"/>
</dbReference>
<keyword evidence="8" id="KW-1185">Reference proteome</keyword>
<dbReference type="PANTHER" id="PTHR31310:SF7">
    <property type="entry name" value="PA-PHOSPHATASE RELATED-FAMILY PROTEIN DDB_G0268928"/>
    <property type="match status" value="1"/>
</dbReference>
<dbReference type="CDD" id="cd03386">
    <property type="entry name" value="PAP2_Aur1_like"/>
    <property type="match status" value="1"/>
</dbReference>
<organism evidence="7 8">
    <name type="scientific">Actinocatenispora rupis</name>
    <dbReference type="NCBI Taxonomy" id="519421"/>
    <lineage>
        <taxon>Bacteria</taxon>
        <taxon>Bacillati</taxon>
        <taxon>Actinomycetota</taxon>
        <taxon>Actinomycetes</taxon>
        <taxon>Micromonosporales</taxon>
        <taxon>Micromonosporaceae</taxon>
        <taxon>Actinocatenispora</taxon>
    </lineage>
</organism>
<protein>
    <submittedName>
        <fullName evidence="7">Inositol phosphorylceramide synthase</fullName>
    </submittedName>
</protein>
<evidence type="ECO:0000313" key="8">
    <source>
        <dbReference type="Proteomes" id="UP000612808"/>
    </source>
</evidence>
<dbReference type="RefSeq" id="WP_203659915.1">
    <property type="nucleotide sequence ID" value="NZ_BAAAZM010000007.1"/>
</dbReference>
<comment type="caution">
    <text evidence="7">The sequence shown here is derived from an EMBL/GenBank/DDBJ whole genome shotgun (WGS) entry which is preliminary data.</text>
</comment>
<dbReference type="Pfam" id="PF14378">
    <property type="entry name" value="PAP2_3"/>
    <property type="match status" value="1"/>
</dbReference>
<feature type="transmembrane region" description="Helical" evidence="5">
    <location>
        <begin position="226"/>
        <end position="247"/>
    </location>
</feature>
<evidence type="ECO:0000256" key="4">
    <source>
        <dbReference type="ARBA" id="ARBA00023136"/>
    </source>
</evidence>
<proteinExistence type="predicted"/>
<evidence type="ECO:0000259" key="6">
    <source>
        <dbReference type="Pfam" id="PF14378"/>
    </source>
</evidence>
<dbReference type="AlphaFoldDB" id="A0A8J3NDP6"/>
<dbReference type="InterPro" id="IPR052185">
    <property type="entry name" value="IPC_Synthase-Related"/>
</dbReference>
<feature type="domain" description="Inositolphosphotransferase Aur1/Ipt1" evidence="6">
    <location>
        <begin position="61"/>
        <end position="242"/>
    </location>
</feature>
<feature type="transmembrane region" description="Helical" evidence="5">
    <location>
        <begin position="202"/>
        <end position="220"/>
    </location>
</feature>
<evidence type="ECO:0000313" key="7">
    <source>
        <dbReference type="EMBL" id="GID13162.1"/>
    </source>
</evidence>
<feature type="transmembrane region" description="Helical" evidence="5">
    <location>
        <begin position="119"/>
        <end position="139"/>
    </location>
</feature>
<feature type="transmembrane region" description="Helical" evidence="5">
    <location>
        <begin position="174"/>
        <end position="190"/>
    </location>
</feature>
<dbReference type="InterPro" id="IPR026841">
    <property type="entry name" value="Aur1/Ipt1"/>
</dbReference>